<organism evidence="2 3">
    <name type="scientific">Streptomyces olivaceiscleroticus</name>
    <dbReference type="NCBI Taxonomy" id="68245"/>
    <lineage>
        <taxon>Bacteria</taxon>
        <taxon>Bacillati</taxon>
        <taxon>Actinomycetota</taxon>
        <taxon>Actinomycetes</taxon>
        <taxon>Kitasatosporales</taxon>
        <taxon>Streptomycetaceae</taxon>
        <taxon>Streptomyces</taxon>
    </lineage>
</organism>
<dbReference type="EMBL" id="BAAABY010000009">
    <property type="protein sequence ID" value="GAA0447779.1"/>
    <property type="molecule type" value="Genomic_DNA"/>
</dbReference>
<keyword evidence="3" id="KW-1185">Reference proteome</keyword>
<comment type="caution">
    <text evidence="2">The sequence shown here is derived from an EMBL/GenBank/DDBJ whole genome shotgun (WGS) entry which is preliminary data.</text>
</comment>
<evidence type="ECO:0000313" key="2">
    <source>
        <dbReference type="EMBL" id="GAA0447779.1"/>
    </source>
</evidence>
<gene>
    <name evidence="2" type="ORF">GCM10010361_09610</name>
</gene>
<dbReference type="Proteomes" id="UP001500909">
    <property type="component" value="Unassembled WGS sequence"/>
</dbReference>
<name>A0ABP3JB53_9ACTN</name>
<protein>
    <submittedName>
        <fullName evidence="2">Uncharacterized protein</fullName>
    </submittedName>
</protein>
<dbReference type="RefSeq" id="WP_346093247.1">
    <property type="nucleotide sequence ID" value="NZ_BAAABY010000009.1"/>
</dbReference>
<reference evidence="3" key="1">
    <citation type="journal article" date="2019" name="Int. J. Syst. Evol. Microbiol.">
        <title>The Global Catalogue of Microorganisms (GCM) 10K type strain sequencing project: providing services to taxonomists for standard genome sequencing and annotation.</title>
        <authorList>
            <consortium name="The Broad Institute Genomics Platform"/>
            <consortium name="The Broad Institute Genome Sequencing Center for Infectious Disease"/>
            <person name="Wu L."/>
            <person name="Ma J."/>
        </authorList>
    </citation>
    <scope>NUCLEOTIDE SEQUENCE [LARGE SCALE GENOMIC DNA]</scope>
    <source>
        <strain evidence="3">JCM 4805</strain>
    </source>
</reference>
<feature type="chain" id="PRO_5047161027" evidence="1">
    <location>
        <begin position="22"/>
        <end position="136"/>
    </location>
</feature>
<feature type="signal peptide" evidence="1">
    <location>
        <begin position="1"/>
        <end position="21"/>
    </location>
</feature>
<evidence type="ECO:0000256" key="1">
    <source>
        <dbReference type="SAM" id="SignalP"/>
    </source>
</evidence>
<proteinExistence type="predicted"/>
<sequence length="136" mass="13839">MRMRILPLAMTAVLLGGGVAAATTGSAGASEPAAHAAVSCLGTAKNYSGTPGSGSSNAHWPGTGKWAYTTANCADVNLKTNYTRTVRVCFKATGGCNAWKSAKKGVWKVIASGVKDGSGFYVQFKGVNASTGKIAY</sequence>
<keyword evidence="1" id="KW-0732">Signal</keyword>
<evidence type="ECO:0000313" key="3">
    <source>
        <dbReference type="Proteomes" id="UP001500909"/>
    </source>
</evidence>
<accession>A0ABP3JB53</accession>